<dbReference type="InterPro" id="IPR022488">
    <property type="entry name" value="PPK2-related"/>
</dbReference>
<dbReference type="InterPro" id="IPR027417">
    <property type="entry name" value="P-loop_NTPase"/>
</dbReference>
<evidence type="ECO:0000259" key="1">
    <source>
        <dbReference type="Pfam" id="PF03976"/>
    </source>
</evidence>
<dbReference type="AlphaFoldDB" id="A0A921B4Z3"/>
<proteinExistence type="predicted"/>
<dbReference type="Gene3D" id="3.40.50.300">
    <property type="entry name" value="P-loop containing nucleotide triphosphate hydrolases"/>
    <property type="match status" value="2"/>
</dbReference>
<evidence type="ECO:0000313" key="2">
    <source>
        <dbReference type="EMBL" id="HJE18911.1"/>
    </source>
</evidence>
<dbReference type="EMBL" id="DYYI01000009">
    <property type="protein sequence ID" value="HJE18911.1"/>
    <property type="molecule type" value="Genomic_DNA"/>
</dbReference>
<dbReference type="PANTHER" id="PTHR34383">
    <property type="entry name" value="POLYPHOSPHATE:AMP PHOSPHOTRANSFERASE-RELATED"/>
    <property type="match status" value="1"/>
</dbReference>
<reference evidence="2" key="1">
    <citation type="journal article" date="2021" name="PeerJ">
        <title>Extensive microbial diversity within the chicken gut microbiome revealed by metagenomics and culture.</title>
        <authorList>
            <person name="Gilroy R."/>
            <person name="Ravi A."/>
            <person name="Getino M."/>
            <person name="Pursley I."/>
            <person name="Horton D.L."/>
            <person name="Alikhan N.F."/>
            <person name="Baker D."/>
            <person name="Gharbi K."/>
            <person name="Hall N."/>
            <person name="Watson M."/>
            <person name="Adriaenssens E.M."/>
            <person name="Foster-Nyarko E."/>
            <person name="Jarju S."/>
            <person name="Secka A."/>
            <person name="Antonio M."/>
            <person name="Oren A."/>
            <person name="Chaudhuri R.R."/>
            <person name="La Ragione R."/>
            <person name="Hildebrand F."/>
            <person name="Pallen M.J."/>
        </authorList>
    </citation>
    <scope>NUCLEOTIDE SEQUENCE</scope>
    <source>
        <strain evidence="2">6019</strain>
    </source>
</reference>
<dbReference type="Pfam" id="PF03976">
    <property type="entry name" value="PPK2"/>
    <property type="match status" value="2"/>
</dbReference>
<dbReference type="PANTHER" id="PTHR34383:SF3">
    <property type="entry name" value="POLYPHOSPHATE:AMP PHOSPHOTRANSFERASE"/>
    <property type="match status" value="1"/>
</dbReference>
<accession>A0A921B4Z3</accession>
<name>A0A921B4Z3_9STAP</name>
<evidence type="ECO:0000313" key="3">
    <source>
        <dbReference type="Proteomes" id="UP000763505"/>
    </source>
</evidence>
<dbReference type="SUPFAM" id="SSF52540">
    <property type="entry name" value="P-loop containing nucleoside triphosphate hydrolases"/>
    <property type="match status" value="2"/>
</dbReference>
<protein>
    <submittedName>
        <fullName evidence="2">Phosphate--AMP phosphotransferase</fullName>
    </submittedName>
</protein>
<gene>
    <name evidence="2" type="ORF">K8V35_00970</name>
</gene>
<reference evidence="2" key="2">
    <citation type="submission" date="2021-09" db="EMBL/GenBank/DDBJ databases">
        <authorList>
            <person name="Gilroy R."/>
        </authorList>
    </citation>
    <scope>NUCLEOTIDE SEQUENCE</scope>
    <source>
        <strain evidence="2">6019</strain>
    </source>
</reference>
<dbReference type="Proteomes" id="UP000763505">
    <property type="component" value="Unassembled WGS sequence"/>
</dbReference>
<feature type="domain" description="Polyphosphate kinase-2-related" evidence="1">
    <location>
        <begin position="11"/>
        <end position="214"/>
    </location>
</feature>
<organism evidence="2 3">
    <name type="scientific">Aliicoccus persicus</name>
    <dbReference type="NCBI Taxonomy" id="930138"/>
    <lineage>
        <taxon>Bacteria</taxon>
        <taxon>Bacillati</taxon>
        <taxon>Bacillota</taxon>
        <taxon>Bacilli</taxon>
        <taxon>Bacillales</taxon>
        <taxon>Staphylococcaceae</taxon>
        <taxon>Aliicoccus</taxon>
    </lineage>
</organism>
<feature type="domain" description="Polyphosphate kinase-2-related" evidence="1">
    <location>
        <begin position="250"/>
        <end position="472"/>
    </location>
</feature>
<sequence>MIDLDKDFETKMGHLSRRTHELEIPVMIIIEGALASGKSRLANALYMTLDAKYTDFIATHPPMEIDKRYPFLYPFWKALPKNGDINIHFRSWYAHLIDYEAQNIKDNIRVDYKYIRDDIYNFEKTLIDRGYEIIKFYVHADDEVKKEHLKALEENPASQWKAEEFQERMDNVNYEKEMEIFLENPTPSPWTILDFKDEQSSVESLFETIFDRLERRIEHREKKKKPNVDGEFIENYKPTLFNFDFDKESLDKDDYKAQLEPLQQRMRKIQFKLYEKKMPLLLVYEGMDAAGKGGNIKRTRMFLDPTGYTINAVSAPTEIELAHHYLWRFYIDVPRSGHISFFDRSWYGRVLVERIEGFATNKEWKEAFQEINNFEKSLVHSGAIIIKIFLSLDKDEQLERFEDREKDPDKEWKLTDEDWRNRDKWDQYIQASEEMIFNTNTSEAPWYVIPGNNKRYARVEALKRIVEFCERRLEEQDKHKK</sequence>
<comment type="caution">
    <text evidence="2">The sequence shown here is derived from an EMBL/GenBank/DDBJ whole genome shotgun (WGS) entry which is preliminary data.</text>
</comment>